<gene>
    <name evidence="4" type="ORF">RFI_32093</name>
</gene>
<dbReference type="InterPro" id="IPR019775">
    <property type="entry name" value="WD40_repeat_CS"/>
</dbReference>
<dbReference type="PROSITE" id="PS50082">
    <property type="entry name" value="WD_REPEATS_2"/>
    <property type="match status" value="2"/>
</dbReference>
<dbReference type="PANTHER" id="PTHR19848:SF8">
    <property type="entry name" value="F-BOX AND WD REPEAT DOMAIN CONTAINING 7"/>
    <property type="match status" value="1"/>
</dbReference>
<dbReference type="SMART" id="SM00320">
    <property type="entry name" value="WD40"/>
    <property type="match status" value="2"/>
</dbReference>
<comment type="caution">
    <text evidence="4">The sequence shown here is derived from an EMBL/GenBank/DDBJ whole genome shotgun (WGS) entry which is preliminary data.</text>
</comment>
<evidence type="ECO:0000256" key="3">
    <source>
        <dbReference type="PROSITE-ProRule" id="PRU00221"/>
    </source>
</evidence>
<feature type="repeat" description="WD" evidence="3">
    <location>
        <begin position="248"/>
        <end position="295"/>
    </location>
</feature>
<evidence type="ECO:0000313" key="5">
    <source>
        <dbReference type="Proteomes" id="UP000023152"/>
    </source>
</evidence>
<dbReference type="Proteomes" id="UP000023152">
    <property type="component" value="Unassembled WGS sequence"/>
</dbReference>
<evidence type="ECO:0000313" key="4">
    <source>
        <dbReference type="EMBL" id="ETO05303.1"/>
    </source>
</evidence>
<dbReference type="PANTHER" id="PTHR19848">
    <property type="entry name" value="WD40 REPEAT PROTEIN"/>
    <property type="match status" value="1"/>
</dbReference>
<reference evidence="4 5" key="1">
    <citation type="journal article" date="2013" name="Curr. Biol.">
        <title>The Genome of the Foraminiferan Reticulomyxa filosa.</title>
        <authorList>
            <person name="Glockner G."/>
            <person name="Hulsmann N."/>
            <person name="Schleicher M."/>
            <person name="Noegel A.A."/>
            <person name="Eichinger L."/>
            <person name="Gallinger C."/>
            <person name="Pawlowski J."/>
            <person name="Sierra R."/>
            <person name="Euteneuer U."/>
            <person name="Pillet L."/>
            <person name="Moustafa A."/>
            <person name="Platzer M."/>
            <person name="Groth M."/>
            <person name="Szafranski K."/>
            <person name="Schliwa M."/>
        </authorList>
    </citation>
    <scope>NUCLEOTIDE SEQUENCE [LARGE SCALE GENOMIC DNA]</scope>
</reference>
<evidence type="ECO:0000256" key="2">
    <source>
        <dbReference type="ARBA" id="ARBA00022737"/>
    </source>
</evidence>
<name>X6LTQ7_RETFI</name>
<dbReference type="Pfam" id="PF00400">
    <property type="entry name" value="WD40"/>
    <property type="match status" value="2"/>
</dbReference>
<dbReference type="InterPro" id="IPR015943">
    <property type="entry name" value="WD40/YVTN_repeat-like_dom_sf"/>
</dbReference>
<accession>X6LTQ7</accession>
<dbReference type="InterPro" id="IPR001680">
    <property type="entry name" value="WD40_rpt"/>
</dbReference>
<feature type="non-terminal residue" evidence="4">
    <location>
        <position position="302"/>
    </location>
</feature>
<keyword evidence="1 3" id="KW-0853">WD repeat</keyword>
<dbReference type="EMBL" id="ASPP01028290">
    <property type="protein sequence ID" value="ETO05303.1"/>
    <property type="molecule type" value="Genomic_DNA"/>
</dbReference>
<proteinExistence type="predicted"/>
<dbReference type="PROSITE" id="PS00678">
    <property type="entry name" value="WD_REPEATS_1"/>
    <property type="match status" value="2"/>
</dbReference>
<keyword evidence="2" id="KW-0677">Repeat</keyword>
<feature type="repeat" description="WD" evidence="3">
    <location>
        <begin position="204"/>
        <end position="247"/>
    </location>
</feature>
<dbReference type="AlphaFoldDB" id="X6LTQ7"/>
<protein>
    <submittedName>
        <fullName evidence="4">F-box and wd40 domain protein</fullName>
    </submittedName>
</protein>
<sequence>MRQVNKEIMDVICKNISFCVYLIKYCIFNHINVAKILFTMVYTTNCRIPRVVLSSKEILINSSKTTKHYVQILYKFLKNFLSSSKKQLYVPLKSYFTLPKIFFKTPFITFKKKSSIHFTSKIILSMITLTNEKQTSTQIALVRFITSFQKSEEKKIQVIVQHWIRISNIKLGWIKDFDKLIINYIYAVFMFETFRSSSKLINTFTGHTSYVWSIDYSICDNCQLICSGSNDKTVRVWDVDNNKQIQSFNGHSSNVYCVKFSSYYYHNNRQHVICSSSFDKTIRFWDFKHNKELQIFNGHTSY</sequence>
<organism evidence="4 5">
    <name type="scientific">Reticulomyxa filosa</name>
    <dbReference type="NCBI Taxonomy" id="46433"/>
    <lineage>
        <taxon>Eukaryota</taxon>
        <taxon>Sar</taxon>
        <taxon>Rhizaria</taxon>
        <taxon>Retaria</taxon>
        <taxon>Foraminifera</taxon>
        <taxon>Monothalamids</taxon>
        <taxon>Reticulomyxidae</taxon>
        <taxon>Reticulomyxa</taxon>
    </lineage>
</organism>
<dbReference type="InterPro" id="IPR036322">
    <property type="entry name" value="WD40_repeat_dom_sf"/>
</dbReference>
<dbReference type="PROSITE" id="PS50294">
    <property type="entry name" value="WD_REPEATS_REGION"/>
    <property type="match status" value="2"/>
</dbReference>
<dbReference type="Gene3D" id="2.130.10.10">
    <property type="entry name" value="YVTN repeat-like/Quinoprotein amine dehydrogenase"/>
    <property type="match status" value="1"/>
</dbReference>
<dbReference type="SUPFAM" id="SSF50978">
    <property type="entry name" value="WD40 repeat-like"/>
    <property type="match status" value="1"/>
</dbReference>
<evidence type="ECO:0000256" key="1">
    <source>
        <dbReference type="ARBA" id="ARBA00022574"/>
    </source>
</evidence>
<keyword evidence="5" id="KW-1185">Reference proteome</keyword>